<dbReference type="AlphaFoldDB" id="A0A160IKC2"/>
<accession>A0A160IKC2</accession>
<reference evidence="1 2" key="1">
    <citation type="submission" date="2016-04" db="EMBL/GenBank/DDBJ databases">
        <title>Complete genome sequence of Fictibacillus phosphorivorans G25-29, a strain toxic to nematodes.</title>
        <authorList>
            <person name="Zheng Z."/>
        </authorList>
    </citation>
    <scope>NUCLEOTIDE SEQUENCE [LARGE SCALE GENOMIC DNA]</scope>
    <source>
        <strain evidence="1 2">G25-29</strain>
    </source>
</reference>
<protein>
    <submittedName>
        <fullName evidence="1">Uncharacterized protein</fullName>
    </submittedName>
</protein>
<sequence length="78" mass="9264">MNSDQIEQLMNNPEQELEFWREEDQQPELVRMRYVPQGEGGYFQVTFLDEEEGIIGSQVLDEVEDALRFLEKNKNVNK</sequence>
<dbReference type="Proteomes" id="UP000076623">
    <property type="component" value="Chromosome"/>
</dbReference>
<dbReference type="OrthoDB" id="2970509at2"/>
<evidence type="ECO:0000313" key="2">
    <source>
        <dbReference type="Proteomes" id="UP000076623"/>
    </source>
</evidence>
<dbReference type="EMBL" id="CP015378">
    <property type="protein sequence ID" value="ANC76464.1"/>
    <property type="molecule type" value="Genomic_DNA"/>
</dbReference>
<organism evidence="1 2">
    <name type="scientific">Fictibacillus phosphorivorans</name>
    <dbReference type="NCBI Taxonomy" id="1221500"/>
    <lineage>
        <taxon>Bacteria</taxon>
        <taxon>Bacillati</taxon>
        <taxon>Bacillota</taxon>
        <taxon>Bacilli</taxon>
        <taxon>Bacillales</taxon>
        <taxon>Fictibacillaceae</taxon>
        <taxon>Fictibacillus</taxon>
    </lineage>
</organism>
<keyword evidence="2" id="KW-1185">Reference proteome</keyword>
<evidence type="ECO:0000313" key="1">
    <source>
        <dbReference type="EMBL" id="ANC76464.1"/>
    </source>
</evidence>
<name>A0A160IKC2_9BACL</name>
<dbReference type="KEGG" id="fpn:ABE65_006480"/>
<dbReference type="RefSeq" id="WP_066392625.1">
    <property type="nucleotide sequence ID" value="NZ_CP015378.1"/>
</dbReference>
<gene>
    <name evidence="1" type="ORF">ABE65_006480</name>
</gene>
<proteinExistence type="predicted"/>